<protein>
    <submittedName>
        <fullName evidence="1">GDSL esterase/lipase</fullName>
    </submittedName>
</protein>
<dbReference type="Proteomes" id="UP000554482">
    <property type="component" value="Unassembled WGS sequence"/>
</dbReference>
<dbReference type="PANTHER" id="PTHR35097">
    <property type="entry name" value="GDSL ESTERASE/LIPASE"/>
    <property type="match status" value="1"/>
</dbReference>
<reference evidence="1 2" key="1">
    <citation type="submission" date="2020-06" db="EMBL/GenBank/DDBJ databases">
        <title>Transcriptomic and genomic resources for Thalictrum thalictroides and T. hernandezii: Facilitating candidate gene discovery in an emerging model plant lineage.</title>
        <authorList>
            <person name="Arias T."/>
            <person name="Riano-Pachon D.M."/>
            <person name="Di Stilio V.S."/>
        </authorList>
    </citation>
    <scope>NUCLEOTIDE SEQUENCE [LARGE SCALE GENOMIC DNA]</scope>
    <source>
        <strain evidence="2">cv. WT478/WT964</strain>
        <tissue evidence="1">Leaves</tissue>
    </source>
</reference>
<accession>A0A7J6WJC8</accession>
<evidence type="ECO:0000313" key="1">
    <source>
        <dbReference type="EMBL" id="KAF5197078.1"/>
    </source>
</evidence>
<dbReference type="PANTHER" id="PTHR35097:SF1">
    <property type="entry name" value="GDSL ESTERASE_LIPASE"/>
    <property type="match status" value="1"/>
</dbReference>
<comment type="caution">
    <text evidence="1">The sequence shown here is derived from an EMBL/GenBank/DDBJ whole genome shotgun (WGS) entry which is preliminary data.</text>
</comment>
<sequence length="102" mass="11778">MKLRDRQEKVERMLLFHKSAKGSPFQELSTHVQGTIDVVGALLFVDEIDQQSCDTTEMRTWINSKFTFETTIRQNDYLVAEFVAFPNAQGPSDEYFGSPLYH</sequence>
<proteinExistence type="predicted"/>
<dbReference type="AlphaFoldDB" id="A0A7J6WJC8"/>
<name>A0A7J6WJC8_THATH</name>
<organism evidence="1 2">
    <name type="scientific">Thalictrum thalictroides</name>
    <name type="common">Rue-anemone</name>
    <name type="synonym">Anemone thalictroides</name>
    <dbReference type="NCBI Taxonomy" id="46969"/>
    <lineage>
        <taxon>Eukaryota</taxon>
        <taxon>Viridiplantae</taxon>
        <taxon>Streptophyta</taxon>
        <taxon>Embryophyta</taxon>
        <taxon>Tracheophyta</taxon>
        <taxon>Spermatophyta</taxon>
        <taxon>Magnoliopsida</taxon>
        <taxon>Ranunculales</taxon>
        <taxon>Ranunculaceae</taxon>
        <taxon>Thalictroideae</taxon>
        <taxon>Thalictrum</taxon>
    </lineage>
</organism>
<dbReference type="OrthoDB" id="2017825at2759"/>
<keyword evidence="2" id="KW-1185">Reference proteome</keyword>
<evidence type="ECO:0000313" key="2">
    <source>
        <dbReference type="Proteomes" id="UP000554482"/>
    </source>
</evidence>
<dbReference type="EMBL" id="JABWDY010015124">
    <property type="protein sequence ID" value="KAF5197078.1"/>
    <property type="molecule type" value="Genomic_DNA"/>
</dbReference>
<gene>
    <name evidence="1" type="ORF">FRX31_013335</name>
</gene>